<feature type="transmembrane region" description="Helical" evidence="9">
    <location>
        <begin position="241"/>
        <end position="261"/>
    </location>
</feature>
<dbReference type="AlphaFoldDB" id="A0A1V6UBN2"/>
<keyword evidence="12" id="KW-1185">Reference proteome</keyword>
<dbReference type="GO" id="GO:0005886">
    <property type="term" value="C:plasma membrane"/>
    <property type="evidence" value="ECO:0007669"/>
    <property type="project" value="UniProtKB-SubCell"/>
</dbReference>
<dbReference type="CDD" id="cd17502">
    <property type="entry name" value="MFS_Azr1_MDR_like"/>
    <property type="match status" value="1"/>
</dbReference>
<organism evidence="11 12">
    <name type="scientific">Penicillium coprophilum</name>
    <dbReference type="NCBI Taxonomy" id="36646"/>
    <lineage>
        <taxon>Eukaryota</taxon>
        <taxon>Fungi</taxon>
        <taxon>Dikarya</taxon>
        <taxon>Ascomycota</taxon>
        <taxon>Pezizomycotina</taxon>
        <taxon>Eurotiomycetes</taxon>
        <taxon>Eurotiomycetidae</taxon>
        <taxon>Eurotiales</taxon>
        <taxon>Aspergillaceae</taxon>
        <taxon>Penicillium</taxon>
    </lineage>
</organism>
<evidence type="ECO:0000256" key="4">
    <source>
        <dbReference type="ARBA" id="ARBA00022475"/>
    </source>
</evidence>
<evidence type="ECO:0000256" key="3">
    <source>
        <dbReference type="ARBA" id="ARBA00022448"/>
    </source>
</evidence>
<evidence type="ECO:0000256" key="8">
    <source>
        <dbReference type="ARBA" id="ARBA00023180"/>
    </source>
</evidence>
<dbReference type="Pfam" id="PF07690">
    <property type="entry name" value="MFS_1"/>
    <property type="match status" value="1"/>
</dbReference>
<dbReference type="InterPro" id="IPR036259">
    <property type="entry name" value="MFS_trans_sf"/>
</dbReference>
<evidence type="ECO:0000313" key="12">
    <source>
        <dbReference type="Proteomes" id="UP000191500"/>
    </source>
</evidence>
<evidence type="ECO:0000256" key="6">
    <source>
        <dbReference type="ARBA" id="ARBA00022989"/>
    </source>
</evidence>
<evidence type="ECO:0000256" key="9">
    <source>
        <dbReference type="SAM" id="Phobius"/>
    </source>
</evidence>
<sequence>MDNEEKQPSATKLTFVILALCLAVFCMALDNTIIATAIPHITQQFHALDDVGWYGSAYLLTTCSMQLVFGKLYTFYQVKWVFLSALAIFELGSLICGVTPNSLGLILGRAIAGIGGAGLFSGAILIISHTVPLKKRPVYTGLVGGMYGIASVAGPLVGGAFTDHVSWRWCFYINLPFGAVTFVFVMLCYHSPPRTLPNLTFSEQIKEFDIIGTLFFIPSIVCLLLALQWGGSAYLWSNGKVIALLVLFAAFMMVFIGVQVWRQENATLPPRVFSQRDVWGSSAFTFGLGASFFVLVYYLPIWFQATKGASAVESGIRNLPLLLAQVIFSIVAGVLVTTIGYYAPFMILSSVLMAIGAGLLSMFQPETSSGKWIGYQIIFGAGVGVGMQQALIAVQNSLPPKDIPIATATVMFSQTLGGAVFISVAQNIFTNELVKQLVHIPGVDPTRVVNLGATALQNSIPRNLLPAVIAAYNSGLVNAFYVSVAMGALSVAGVKEICACRSLQGN</sequence>
<dbReference type="PROSITE" id="PS50850">
    <property type="entry name" value="MFS"/>
    <property type="match status" value="1"/>
</dbReference>
<feature type="transmembrane region" description="Helical" evidence="9">
    <location>
        <begin position="372"/>
        <end position="391"/>
    </location>
</feature>
<dbReference type="GO" id="GO:0022857">
    <property type="term" value="F:transmembrane transporter activity"/>
    <property type="evidence" value="ECO:0007669"/>
    <property type="project" value="InterPro"/>
</dbReference>
<feature type="transmembrane region" description="Helical" evidence="9">
    <location>
        <begin position="315"/>
        <end position="335"/>
    </location>
</feature>
<keyword evidence="4" id="KW-1003">Cell membrane</keyword>
<feature type="transmembrane region" description="Helical" evidence="9">
    <location>
        <begin position="15"/>
        <end position="39"/>
    </location>
</feature>
<feature type="domain" description="Major facilitator superfamily (MFS) profile" evidence="10">
    <location>
        <begin position="16"/>
        <end position="502"/>
    </location>
</feature>
<dbReference type="FunFam" id="1.20.1720.10:FF:000012">
    <property type="entry name" value="MFS toxin efflux pump (AflT)"/>
    <property type="match status" value="1"/>
</dbReference>
<proteinExistence type="inferred from homology"/>
<feature type="transmembrane region" description="Helical" evidence="9">
    <location>
        <begin position="403"/>
        <end position="425"/>
    </location>
</feature>
<comment type="caution">
    <text evidence="11">The sequence shown here is derived from an EMBL/GenBank/DDBJ whole genome shotgun (WGS) entry which is preliminary data.</text>
</comment>
<dbReference type="Gene3D" id="1.20.1720.10">
    <property type="entry name" value="Multidrug resistance protein D"/>
    <property type="match status" value="1"/>
</dbReference>
<keyword evidence="3" id="KW-0813">Transport</keyword>
<feature type="transmembrane region" description="Helical" evidence="9">
    <location>
        <begin position="210"/>
        <end position="229"/>
    </location>
</feature>
<protein>
    <recommendedName>
        <fullName evidence="10">Major facilitator superfamily (MFS) profile domain-containing protein</fullName>
    </recommendedName>
</protein>
<dbReference type="PANTHER" id="PTHR23501">
    <property type="entry name" value="MAJOR FACILITATOR SUPERFAMILY"/>
    <property type="match status" value="1"/>
</dbReference>
<dbReference type="FunFam" id="1.20.1250.20:FF:000196">
    <property type="entry name" value="MFS toxin efflux pump (AflT)"/>
    <property type="match status" value="1"/>
</dbReference>
<dbReference type="SUPFAM" id="SSF103473">
    <property type="entry name" value="MFS general substrate transporter"/>
    <property type="match status" value="1"/>
</dbReference>
<dbReference type="PRINTS" id="PR01036">
    <property type="entry name" value="TCRTETB"/>
</dbReference>
<feature type="transmembrane region" description="Helical" evidence="9">
    <location>
        <begin position="110"/>
        <end position="131"/>
    </location>
</feature>
<comment type="similarity">
    <text evidence="2">Belongs to the major facilitator superfamily. TCR/Tet family.</text>
</comment>
<dbReference type="EMBL" id="MDDG01000013">
    <property type="protein sequence ID" value="OQE35343.1"/>
    <property type="molecule type" value="Genomic_DNA"/>
</dbReference>
<feature type="transmembrane region" description="Helical" evidence="9">
    <location>
        <begin position="137"/>
        <end position="157"/>
    </location>
</feature>
<evidence type="ECO:0000313" key="11">
    <source>
        <dbReference type="EMBL" id="OQE35343.1"/>
    </source>
</evidence>
<dbReference type="InterPro" id="IPR011701">
    <property type="entry name" value="MFS"/>
</dbReference>
<feature type="transmembrane region" description="Helical" evidence="9">
    <location>
        <begin position="80"/>
        <end position="98"/>
    </location>
</feature>
<gene>
    <name evidence="11" type="ORF">PENCOP_c013G00932</name>
</gene>
<feature type="transmembrane region" description="Helical" evidence="9">
    <location>
        <begin position="281"/>
        <end position="303"/>
    </location>
</feature>
<keyword evidence="6 9" id="KW-1133">Transmembrane helix</keyword>
<dbReference type="Gene3D" id="1.20.1250.20">
    <property type="entry name" value="MFS general substrate transporter like domains"/>
    <property type="match status" value="1"/>
</dbReference>
<keyword evidence="5 9" id="KW-0812">Transmembrane</keyword>
<dbReference type="PANTHER" id="PTHR23501:SF199">
    <property type="entry name" value="MFS EFFLUX TRANSPORTER INPD-RELATED"/>
    <property type="match status" value="1"/>
</dbReference>
<dbReference type="InterPro" id="IPR020846">
    <property type="entry name" value="MFS_dom"/>
</dbReference>
<dbReference type="Proteomes" id="UP000191500">
    <property type="component" value="Unassembled WGS sequence"/>
</dbReference>
<accession>A0A1V6UBN2</accession>
<feature type="transmembrane region" description="Helical" evidence="9">
    <location>
        <begin position="341"/>
        <end position="360"/>
    </location>
</feature>
<comment type="subcellular location">
    <subcellularLocation>
        <location evidence="1">Cell membrane</location>
        <topology evidence="1">Multi-pass membrane protein</topology>
    </subcellularLocation>
</comment>
<evidence type="ECO:0000256" key="2">
    <source>
        <dbReference type="ARBA" id="ARBA00007520"/>
    </source>
</evidence>
<evidence type="ECO:0000259" key="10">
    <source>
        <dbReference type="PROSITE" id="PS50850"/>
    </source>
</evidence>
<evidence type="ECO:0000256" key="5">
    <source>
        <dbReference type="ARBA" id="ARBA00022692"/>
    </source>
</evidence>
<reference evidence="12" key="1">
    <citation type="journal article" date="2017" name="Nat. Microbiol.">
        <title>Global analysis of biosynthetic gene clusters reveals vast potential of secondary metabolite production in Penicillium species.</title>
        <authorList>
            <person name="Nielsen J.C."/>
            <person name="Grijseels S."/>
            <person name="Prigent S."/>
            <person name="Ji B."/>
            <person name="Dainat J."/>
            <person name="Nielsen K.F."/>
            <person name="Frisvad J.C."/>
            <person name="Workman M."/>
            <person name="Nielsen J."/>
        </authorList>
    </citation>
    <scope>NUCLEOTIDE SEQUENCE [LARGE SCALE GENOMIC DNA]</scope>
    <source>
        <strain evidence="12">IBT 31321</strain>
    </source>
</reference>
<dbReference type="FunFam" id="1.20.1250.20:FF:000489">
    <property type="entry name" value="MFS general substrate transporter"/>
    <property type="match status" value="1"/>
</dbReference>
<evidence type="ECO:0000256" key="7">
    <source>
        <dbReference type="ARBA" id="ARBA00023136"/>
    </source>
</evidence>
<name>A0A1V6UBN2_9EURO</name>
<feature type="transmembrane region" description="Helical" evidence="9">
    <location>
        <begin position="169"/>
        <end position="190"/>
    </location>
</feature>
<evidence type="ECO:0000256" key="1">
    <source>
        <dbReference type="ARBA" id="ARBA00004651"/>
    </source>
</evidence>
<keyword evidence="8" id="KW-0325">Glycoprotein</keyword>
<keyword evidence="7 9" id="KW-0472">Membrane</keyword>